<reference evidence="3" key="1">
    <citation type="journal article" date="2021" name="Sci. Rep.">
        <title>Diploid genomic architecture of Nitzschia inconspicua, an elite biomass production diatom.</title>
        <authorList>
            <person name="Oliver A."/>
            <person name="Podell S."/>
            <person name="Pinowska A."/>
            <person name="Traller J.C."/>
            <person name="Smith S.R."/>
            <person name="McClure R."/>
            <person name="Beliaev A."/>
            <person name="Bohutskyi P."/>
            <person name="Hill E.A."/>
            <person name="Rabines A."/>
            <person name="Zheng H."/>
            <person name="Allen L.Z."/>
            <person name="Kuo A."/>
            <person name="Grigoriev I.V."/>
            <person name="Allen A.E."/>
            <person name="Hazlebeck D."/>
            <person name="Allen E.E."/>
        </authorList>
    </citation>
    <scope>NUCLEOTIDE SEQUENCE</scope>
    <source>
        <strain evidence="3">Hildebrandi</strain>
    </source>
</reference>
<evidence type="ECO:0000313" key="4">
    <source>
        <dbReference type="Proteomes" id="UP000693970"/>
    </source>
</evidence>
<protein>
    <recommendedName>
        <fullName evidence="2">DUF6824 domain-containing protein</fullName>
    </recommendedName>
</protein>
<organism evidence="3 4">
    <name type="scientific">Nitzschia inconspicua</name>
    <dbReference type="NCBI Taxonomy" id="303405"/>
    <lineage>
        <taxon>Eukaryota</taxon>
        <taxon>Sar</taxon>
        <taxon>Stramenopiles</taxon>
        <taxon>Ochrophyta</taxon>
        <taxon>Bacillariophyta</taxon>
        <taxon>Bacillariophyceae</taxon>
        <taxon>Bacillariophycidae</taxon>
        <taxon>Bacillariales</taxon>
        <taxon>Bacillariaceae</taxon>
        <taxon>Nitzschia</taxon>
    </lineage>
</organism>
<feature type="compositionally biased region" description="Low complexity" evidence="1">
    <location>
        <begin position="251"/>
        <end position="262"/>
    </location>
</feature>
<sequence length="269" mass="29747">MPINVQETSPTSVMVEEGDASLRVETGENEANDDDDSSAALSKQRGGKSKKASGYTSKEPHEQDVLLGRGKPVQAHPGNQHMLSLIHHYREEYDRIGRSDKYRIIEDIMGRIQARGGRFMEYVQDKQHWEEVSRAAAYNKVSHAFRSLRRANLPPEQKKRAHSETSRKSRPDESMAVLTGFGDTTVGVFPPLVNSTIEGYDSSAFPPMPVMGTTFDIGVPAWGTDPTDFQPTYWTQSRDPEGIISSADPLTVSTTDATTSDDTQNICAV</sequence>
<comment type="caution">
    <text evidence="3">The sequence shown here is derived from an EMBL/GenBank/DDBJ whole genome shotgun (WGS) entry which is preliminary data.</text>
</comment>
<dbReference type="AlphaFoldDB" id="A0A9K3LF66"/>
<gene>
    <name evidence="3" type="ORF">IV203_034889</name>
</gene>
<dbReference type="EMBL" id="JAGRRH010000013">
    <property type="protein sequence ID" value="KAG7359791.1"/>
    <property type="molecule type" value="Genomic_DNA"/>
</dbReference>
<proteinExistence type="predicted"/>
<name>A0A9K3LF66_9STRA</name>
<feature type="region of interest" description="Disordered" evidence="1">
    <location>
        <begin position="151"/>
        <end position="173"/>
    </location>
</feature>
<dbReference type="OrthoDB" id="47030at2759"/>
<reference evidence="3" key="2">
    <citation type="submission" date="2021-04" db="EMBL/GenBank/DDBJ databases">
        <authorList>
            <person name="Podell S."/>
        </authorList>
    </citation>
    <scope>NUCLEOTIDE SEQUENCE</scope>
    <source>
        <strain evidence="3">Hildebrandi</strain>
    </source>
</reference>
<feature type="compositionally biased region" description="Basic and acidic residues" evidence="1">
    <location>
        <begin position="156"/>
        <end position="173"/>
    </location>
</feature>
<feature type="region of interest" description="Disordered" evidence="1">
    <location>
        <begin position="235"/>
        <end position="262"/>
    </location>
</feature>
<evidence type="ECO:0000259" key="2">
    <source>
        <dbReference type="Pfam" id="PF20710"/>
    </source>
</evidence>
<dbReference type="Pfam" id="PF20710">
    <property type="entry name" value="DUF6824"/>
    <property type="match status" value="1"/>
</dbReference>
<feature type="region of interest" description="Disordered" evidence="1">
    <location>
        <begin position="1"/>
        <end position="63"/>
    </location>
</feature>
<dbReference type="InterPro" id="IPR049227">
    <property type="entry name" value="DUF6824"/>
</dbReference>
<dbReference type="Proteomes" id="UP000693970">
    <property type="component" value="Unassembled WGS sequence"/>
</dbReference>
<feature type="domain" description="DUF6824" evidence="2">
    <location>
        <begin position="64"/>
        <end position="146"/>
    </location>
</feature>
<feature type="compositionally biased region" description="Acidic residues" evidence="1">
    <location>
        <begin position="27"/>
        <end position="37"/>
    </location>
</feature>
<evidence type="ECO:0000256" key="1">
    <source>
        <dbReference type="SAM" id="MobiDB-lite"/>
    </source>
</evidence>
<feature type="compositionally biased region" description="Polar residues" evidence="1">
    <location>
        <begin position="1"/>
        <end position="12"/>
    </location>
</feature>
<evidence type="ECO:0000313" key="3">
    <source>
        <dbReference type="EMBL" id="KAG7359791.1"/>
    </source>
</evidence>
<keyword evidence="4" id="KW-1185">Reference proteome</keyword>
<accession>A0A9K3LF66</accession>